<dbReference type="InterPro" id="IPR017900">
    <property type="entry name" value="4Fe4S_Fe_S_CS"/>
</dbReference>
<dbReference type="Gene3D" id="1.10.1060.10">
    <property type="entry name" value="Alpha-helical ferredoxin"/>
    <property type="match status" value="1"/>
</dbReference>
<evidence type="ECO:0000313" key="2">
    <source>
        <dbReference type="EMBL" id="KKK90618.1"/>
    </source>
</evidence>
<name>A0A0F8ZA53_9ZZZZ</name>
<dbReference type="InterPro" id="IPR009051">
    <property type="entry name" value="Helical_ferredxn"/>
</dbReference>
<dbReference type="InterPro" id="IPR017896">
    <property type="entry name" value="4Fe4S_Fe-S-bd"/>
</dbReference>
<organism evidence="2">
    <name type="scientific">marine sediment metagenome</name>
    <dbReference type="NCBI Taxonomy" id="412755"/>
    <lineage>
        <taxon>unclassified sequences</taxon>
        <taxon>metagenomes</taxon>
        <taxon>ecological metagenomes</taxon>
    </lineage>
</organism>
<sequence length="65" mass="7331">MKIKISLNESSADFAKEVEERSGIKVRECYQCGKCTAGCPVAYEMDYMPNQIIRFVQIGARNGRP</sequence>
<accession>A0A0F8ZA53</accession>
<dbReference type="PROSITE" id="PS00198">
    <property type="entry name" value="4FE4S_FER_1"/>
    <property type="match status" value="1"/>
</dbReference>
<gene>
    <name evidence="2" type="ORF">LCGC14_2721200</name>
</gene>
<comment type="caution">
    <text evidence="2">The sequence shown here is derived from an EMBL/GenBank/DDBJ whole genome shotgun (WGS) entry which is preliminary data.</text>
</comment>
<dbReference type="SUPFAM" id="SSF46548">
    <property type="entry name" value="alpha-helical ferredoxin"/>
    <property type="match status" value="1"/>
</dbReference>
<protein>
    <recommendedName>
        <fullName evidence="1">4Fe-4S ferredoxin-type domain-containing protein</fullName>
    </recommendedName>
</protein>
<reference evidence="2" key="1">
    <citation type="journal article" date="2015" name="Nature">
        <title>Complex archaea that bridge the gap between prokaryotes and eukaryotes.</title>
        <authorList>
            <person name="Spang A."/>
            <person name="Saw J.H."/>
            <person name="Jorgensen S.L."/>
            <person name="Zaremba-Niedzwiedzka K."/>
            <person name="Martijn J."/>
            <person name="Lind A.E."/>
            <person name="van Eijk R."/>
            <person name="Schleper C."/>
            <person name="Guy L."/>
            <person name="Ettema T.J."/>
        </authorList>
    </citation>
    <scope>NUCLEOTIDE SEQUENCE</scope>
</reference>
<evidence type="ECO:0000259" key="1">
    <source>
        <dbReference type="PROSITE" id="PS51379"/>
    </source>
</evidence>
<feature type="domain" description="4Fe-4S ferredoxin-type" evidence="1">
    <location>
        <begin position="20"/>
        <end position="48"/>
    </location>
</feature>
<proteinExistence type="predicted"/>
<dbReference type="AlphaFoldDB" id="A0A0F8ZA53"/>
<dbReference type="PROSITE" id="PS51379">
    <property type="entry name" value="4FE4S_FER_2"/>
    <property type="match status" value="1"/>
</dbReference>
<dbReference type="EMBL" id="LAZR01049019">
    <property type="protein sequence ID" value="KKK90618.1"/>
    <property type="molecule type" value="Genomic_DNA"/>
</dbReference>
<dbReference type="GO" id="GO:0051536">
    <property type="term" value="F:iron-sulfur cluster binding"/>
    <property type="evidence" value="ECO:0007669"/>
    <property type="project" value="InterPro"/>
</dbReference>